<accession>K3ZG41</accession>
<evidence type="ECO:0000313" key="2">
    <source>
        <dbReference type="Proteomes" id="UP000004995"/>
    </source>
</evidence>
<protein>
    <submittedName>
        <fullName evidence="1">Uncharacterized protein</fullName>
    </submittedName>
</protein>
<name>K3ZG41_SETIT</name>
<reference evidence="2" key="1">
    <citation type="journal article" date="2012" name="Nat. Biotechnol.">
        <title>Reference genome sequence of the model plant Setaria.</title>
        <authorList>
            <person name="Bennetzen J.L."/>
            <person name="Schmutz J."/>
            <person name="Wang H."/>
            <person name="Percifield R."/>
            <person name="Hawkins J."/>
            <person name="Pontaroli A.C."/>
            <person name="Estep M."/>
            <person name="Feng L."/>
            <person name="Vaughn J.N."/>
            <person name="Grimwood J."/>
            <person name="Jenkins J."/>
            <person name="Barry K."/>
            <person name="Lindquist E."/>
            <person name="Hellsten U."/>
            <person name="Deshpande S."/>
            <person name="Wang X."/>
            <person name="Wu X."/>
            <person name="Mitros T."/>
            <person name="Triplett J."/>
            <person name="Yang X."/>
            <person name="Ye C.Y."/>
            <person name="Mauro-Herrera M."/>
            <person name="Wang L."/>
            <person name="Li P."/>
            <person name="Sharma M."/>
            <person name="Sharma R."/>
            <person name="Ronald P.C."/>
            <person name="Panaud O."/>
            <person name="Kellogg E.A."/>
            <person name="Brutnell T.P."/>
            <person name="Doust A.N."/>
            <person name="Tuskan G.A."/>
            <person name="Rokhsar D."/>
            <person name="Devos K.M."/>
        </authorList>
    </citation>
    <scope>NUCLEOTIDE SEQUENCE [LARGE SCALE GENOMIC DNA]</scope>
    <source>
        <strain evidence="2">cv. Yugu1</strain>
    </source>
</reference>
<organism evidence="1 2">
    <name type="scientific">Setaria italica</name>
    <name type="common">Foxtail millet</name>
    <name type="synonym">Panicum italicum</name>
    <dbReference type="NCBI Taxonomy" id="4555"/>
    <lineage>
        <taxon>Eukaryota</taxon>
        <taxon>Viridiplantae</taxon>
        <taxon>Streptophyta</taxon>
        <taxon>Embryophyta</taxon>
        <taxon>Tracheophyta</taxon>
        <taxon>Spermatophyta</taxon>
        <taxon>Magnoliopsida</taxon>
        <taxon>Liliopsida</taxon>
        <taxon>Poales</taxon>
        <taxon>Poaceae</taxon>
        <taxon>PACMAD clade</taxon>
        <taxon>Panicoideae</taxon>
        <taxon>Panicodae</taxon>
        <taxon>Paniceae</taxon>
        <taxon>Cenchrinae</taxon>
        <taxon>Setaria</taxon>
    </lineage>
</organism>
<sequence>MKGYKTGGHMQICNSGVSLVLSSPWNFNSTLT</sequence>
<dbReference type="Gramene" id="KQL13241">
    <property type="protein sequence ID" value="KQL13241"/>
    <property type="gene ID" value="SETIT_025543mg"/>
</dbReference>
<reference evidence="1" key="2">
    <citation type="submission" date="2018-08" db="UniProtKB">
        <authorList>
            <consortium name="EnsemblPlants"/>
        </authorList>
    </citation>
    <scope>IDENTIFICATION</scope>
    <source>
        <strain evidence="1">Yugu1</strain>
    </source>
</reference>
<proteinExistence type="predicted"/>
<evidence type="ECO:0000313" key="1">
    <source>
        <dbReference type="EnsemblPlants" id="KQL13241"/>
    </source>
</evidence>
<dbReference type="AlphaFoldDB" id="K3ZG41"/>
<dbReference type="InParanoid" id="K3ZG41"/>
<dbReference type="EnsemblPlants" id="KQL13241">
    <property type="protein sequence ID" value="KQL13241"/>
    <property type="gene ID" value="SETIT_025543mg"/>
</dbReference>
<dbReference type="HOGENOM" id="CLU_3393065_0_0_1"/>
<dbReference type="EMBL" id="AGNK02001439">
    <property type="status" value="NOT_ANNOTATED_CDS"/>
    <property type="molecule type" value="Genomic_DNA"/>
</dbReference>
<keyword evidence="2" id="KW-1185">Reference proteome</keyword>
<dbReference type="Proteomes" id="UP000004995">
    <property type="component" value="Unassembled WGS sequence"/>
</dbReference>